<keyword evidence="1" id="KW-0472">Membrane</keyword>
<keyword evidence="1" id="KW-1133">Transmembrane helix</keyword>
<evidence type="ECO:0000256" key="1">
    <source>
        <dbReference type="SAM" id="Phobius"/>
    </source>
</evidence>
<organism evidence="2">
    <name type="scientific">Bactrocera dorsalis</name>
    <name type="common">Oriental fruit fly</name>
    <name type="synonym">Dacus dorsalis</name>
    <dbReference type="NCBI Taxonomy" id="27457"/>
    <lineage>
        <taxon>Eukaryota</taxon>
        <taxon>Metazoa</taxon>
        <taxon>Ecdysozoa</taxon>
        <taxon>Arthropoda</taxon>
        <taxon>Hexapoda</taxon>
        <taxon>Insecta</taxon>
        <taxon>Pterygota</taxon>
        <taxon>Neoptera</taxon>
        <taxon>Endopterygota</taxon>
        <taxon>Diptera</taxon>
        <taxon>Brachycera</taxon>
        <taxon>Muscomorpha</taxon>
        <taxon>Tephritoidea</taxon>
        <taxon>Tephritidae</taxon>
        <taxon>Bactrocera</taxon>
        <taxon>Bactrocera</taxon>
    </lineage>
</organism>
<dbReference type="EMBL" id="GAKP01008841">
    <property type="protein sequence ID" value="JAC50111.1"/>
    <property type="molecule type" value="Transcribed_RNA"/>
</dbReference>
<dbReference type="OrthoDB" id="6622845at2759"/>
<dbReference type="AlphaFoldDB" id="A0A034W3D6"/>
<evidence type="ECO:0008006" key="3">
    <source>
        <dbReference type="Google" id="ProtNLM"/>
    </source>
</evidence>
<feature type="transmembrane region" description="Helical" evidence="1">
    <location>
        <begin position="232"/>
        <end position="251"/>
    </location>
</feature>
<protein>
    <recommendedName>
        <fullName evidence="3">Osiris 19</fullName>
    </recommendedName>
</protein>
<name>A0A034W3D6_BACDO</name>
<feature type="transmembrane region" description="Helical" evidence="1">
    <location>
        <begin position="204"/>
        <end position="226"/>
    </location>
</feature>
<sequence>LFAIVPSTRRVASRGRTRLERIEQGILVSHIHQIKNMASMRYFVLVALLGFAAVANAANAVRPTNMQGMIDEENAKCESGADSMACIKVRAMRFLDTVINNDNYKFGDVEVRSNGYQPAAADANSARSNDEERDLVDAVGDYLQGHDVTMDLPLGDAKVTVSSRNLANDELSLNVKLAGDGVVEGKGKKGNFFKKGKKHRLRKMIMPLMVLILLKAMTVIPMAIGILKIKAFNALALGFFSFIVSVGLAIFQLCKKNTSVALVISMPDVPAAALVPKLAFVKRQKRIAAEHHSAHITAHGPWDGRAIGVSAAVNEPAYQPSKEAQSLAYKAYV</sequence>
<dbReference type="PANTHER" id="PTHR21879:SF6">
    <property type="entry name" value="OSIRIS 19, ISOFORM A"/>
    <property type="match status" value="1"/>
</dbReference>
<keyword evidence="1" id="KW-0812">Transmembrane</keyword>
<evidence type="ECO:0000313" key="2">
    <source>
        <dbReference type="EMBL" id="JAC50111.1"/>
    </source>
</evidence>
<dbReference type="PANTHER" id="PTHR21879">
    <property type="entry name" value="FI03362P-RELATED-RELATED"/>
    <property type="match status" value="1"/>
</dbReference>
<accession>A0A034W3D6</accession>
<reference evidence="2" key="1">
    <citation type="journal article" date="2014" name="BMC Genomics">
        <title>Characterizing the developmental transcriptome of the oriental fruit fly, Bactrocera dorsalis (Diptera: Tephritidae) through comparative genomic analysis with Drosophila melanogaster utilizing modENCODE datasets.</title>
        <authorList>
            <person name="Geib S.M."/>
            <person name="Calla B."/>
            <person name="Hall B."/>
            <person name="Hou S."/>
            <person name="Manoukis N.C."/>
        </authorList>
    </citation>
    <scope>NUCLEOTIDE SEQUENCE</scope>
    <source>
        <strain evidence="2">Punador</strain>
    </source>
</reference>
<dbReference type="GO" id="GO:0016020">
    <property type="term" value="C:membrane"/>
    <property type="evidence" value="ECO:0007669"/>
    <property type="project" value="TreeGrafter"/>
</dbReference>
<dbReference type="Pfam" id="PF07898">
    <property type="entry name" value="DUF1676"/>
    <property type="match status" value="1"/>
</dbReference>
<feature type="transmembrane region" description="Helical" evidence="1">
    <location>
        <begin position="42"/>
        <end position="61"/>
    </location>
</feature>
<proteinExistence type="predicted"/>
<dbReference type="InterPro" id="IPR012464">
    <property type="entry name" value="DUF1676"/>
</dbReference>
<feature type="non-terminal residue" evidence="2">
    <location>
        <position position="1"/>
    </location>
</feature>